<accession>A0AAV7YS95</accession>
<protein>
    <submittedName>
        <fullName evidence="3">Histone deacetylase hdt2</fullName>
    </submittedName>
</protein>
<dbReference type="AlphaFoldDB" id="A0AAV7YS95"/>
<sequence>MLSGVFGQEIEQKKQYKNKLVTIMHIHHATIDTGAKPGERVHLYLHKNESKILLCTLTEGACENVKLDLLFFPGEEISFTAEGSGSTSIHLVGVQEELKETSDDSDEYSDETLKMMEELIQKQKHNKVSSSEESDNSDDDEEN</sequence>
<feature type="compositionally biased region" description="Acidic residues" evidence="1">
    <location>
        <begin position="132"/>
        <end position="143"/>
    </location>
</feature>
<evidence type="ECO:0000259" key="2">
    <source>
        <dbReference type="Pfam" id="PF17800"/>
    </source>
</evidence>
<organism evidence="3 4">
    <name type="scientific">Anaeramoeba flamelloides</name>
    <dbReference type="NCBI Taxonomy" id="1746091"/>
    <lineage>
        <taxon>Eukaryota</taxon>
        <taxon>Metamonada</taxon>
        <taxon>Anaeramoebidae</taxon>
        <taxon>Anaeramoeba</taxon>
    </lineage>
</organism>
<comment type="caution">
    <text evidence="3">The sequence shown here is derived from an EMBL/GenBank/DDBJ whole genome shotgun (WGS) entry which is preliminary data.</text>
</comment>
<proteinExistence type="predicted"/>
<evidence type="ECO:0000313" key="4">
    <source>
        <dbReference type="Proteomes" id="UP001146793"/>
    </source>
</evidence>
<evidence type="ECO:0000256" key="1">
    <source>
        <dbReference type="SAM" id="MobiDB-lite"/>
    </source>
</evidence>
<gene>
    <name evidence="3" type="ORF">M0812_20515</name>
</gene>
<dbReference type="EMBL" id="JANTQA010000047">
    <property type="protein sequence ID" value="KAJ3431602.1"/>
    <property type="molecule type" value="Genomic_DNA"/>
</dbReference>
<name>A0AAV7YS95_9EUKA</name>
<feature type="region of interest" description="Disordered" evidence="1">
    <location>
        <begin position="117"/>
        <end position="143"/>
    </location>
</feature>
<dbReference type="Gene3D" id="2.60.120.340">
    <property type="entry name" value="Nucleoplasmin core domain"/>
    <property type="match status" value="1"/>
</dbReference>
<reference evidence="3" key="1">
    <citation type="submission" date="2022-08" db="EMBL/GenBank/DDBJ databases">
        <title>Novel sulphate-reducing endosymbionts in the free-living metamonad Anaeramoeba.</title>
        <authorList>
            <person name="Jerlstrom-Hultqvist J."/>
            <person name="Cepicka I."/>
            <person name="Gallot-Lavallee L."/>
            <person name="Salas-Leiva D."/>
            <person name="Curtis B.A."/>
            <person name="Zahonova K."/>
            <person name="Pipaliya S."/>
            <person name="Dacks J."/>
            <person name="Roger A.J."/>
        </authorList>
    </citation>
    <scope>NUCLEOTIDE SEQUENCE</scope>
    <source>
        <strain evidence="3">Busselton2</strain>
    </source>
</reference>
<dbReference type="InterPro" id="IPR041232">
    <property type="entry name" value="NPL"/>
</dbReference>
<dbReference type="Proteomes" id="UP001146793">
    <property type="component" value="Unassembled WGS sequence"/>
</dbReference>
<dbReference type="Pfam" id="PF17800">
    <property type="entry name" value="NPL"/>
    <property type="match status" value="1"/>
</dbReference>
<feature type="domain" description="Nucleoplasmin-like" evidence="2">
    <location>
        <begin position="5"/>
        <end position="94"/>
    </location>
</feature>
<evidence type="ECO:0000313" key="3">
    <source>
        <dbReference type="EMBL" id="KAJ3431602.1"/>
    </source>
</evidence>